<dbReference type="InterPro" id="IPR020058">
    <property type="entry name" value="Glu/Gln-tRNA-synth_Ib_cat-dom"/>
</dbReference>
<evidence type="ECO:0000313" key="9">
    <source>
        <dbReference type="EMBL" id="MBB3942103.1"/>
    </source>
</evidence>
<evidence type="ECO:0000313" key="10">
    <source>
        <dbReference type="Proteomes" id="UP000581447"/>
    </source>
</evidence>
<protein>
    <submittedName>
        <fullName evidence="9">Glutamyl-Q tRNA(Asp) synthetase</fullName>
        <ecNumber evidence="9">6.1.1.-</ecNumber>
    </submittedName>
</protein>
<evidence type="ECO:0000256" key="2">
    <source>
        <dbReference type="ARBA" id="ARBA00022723"/>
    </source>
</evidence>
<evidence type="ECO:0000256" key="7">
    <source>
        <dbReference type="RuleBase" id="RU363037"/>
    </source>
</evidence>
<evidence type="ECO:0000256" key="4">
    <source>
        <dbReference type="ARBA" id="ARBA00022833"/>
    </source>
</evidence>
<keyword evidence="2" id="KW-0479">Metal-binding</keyword>
<dbReference type="PANTHER" id="PTHR43311:SF1">
    <property type="entry name" value="GLUTAMYL-Q TRNA(ASP) SYNTHETASE"/>
    <property type="match status" value="1"/>
</dbReference>
<comment type="caution">
    <text evidence="9">The sequence shown here is derived from an EMBL/GenBank/DDBJ whole genome shotgun (WGS) entry which is preliminary data.</text>
</comment>
<keyword evidence="4" id="KW-0862">Zinc</keyword>
<evidence type="ECO:0000259" key="8">
    <source>
        <dbReference type="Pfam" id="PF00749"/>
    </source>
</evidence>
<evidence type="ECO:0000256" key="6">
    <source>
        <dbReference type="ARBA" id="ARBA00023146"/>
    </source>
</evidence>
<keyword evidence="7" id="KW-0648">Protein biosynthesis</keyword>
<accession>A0A840AWX5</accession>
<gene>
    <name evidence="9" type="ORF">GGR91_000325</name>
</gene>
<name>A0A840AWX5_9SPHN</name>
<dbReference type="NCBIfam" id="NF004315">
    <property type="entry name" value="PRK05710.1-4"/>
    <property type="match status" value="1"/>
</dbReference>
<dbReference type="GO" id="GO:0005829">
    <property type="term" value="C:cytosol"/>
    <property type="evidence" value="ECO:0007669"/>
    <property type="project" value="TreeGrafter"/>
</dbReference>
<dbReference type="InterPro" id="IPR049940">
    <property type="entry name" value="GluQ/Sye"/>
</dbReference>
<proteinExistence type="inferred from homology"/>
<dbReference type="Proteomes" id="UP000581447">
    <property type="component" value="Unassembled WGS sequence"/>
</dbReference>
<dbReference type="PROSITE" id="PS00178">
    <property type="entry name" value="AA_TRNA_LIGASE_I"/>
    <property type="match status" value="1"/>
</dbReference>
<keyword evidence="6 7" id="KW-0030">Aminoacyl-tRNA synthetase</keyword>
<dbReference type="Gene3D" id="3.40.50.620">
    <property type="entry name" value="HUPs"/>
    <property type="match status" value="1"/>
</dbReference>
<evidence type="ECO:0000256" key="3">
    <source>
        <dbReference type="ARBA" id="ARBA00022741"/>
    </source>
</evidence>
<feature type="domain" description="Glutamyl/glutaminyl-tRNA synthetase class Ib catalytic" evidence="8">
    <location>
        <begin position="21"/>
        <end position="268"/>
    </location>
</feature>
<dbReference type="GO" id="GO:0004818">
    <property type="term" value="F:glutamate-tRNA ligase activity"/>
    <property type="evidence" value="ECO:0007669"/>
    <property type="project" value="TreeGrafter"/>
</dbReference>
<dbReference type="GO" id="GO:0005524">
    <property type="term" value="F:ATP binding"/>
    <property type="evidence" value="ECO:0007669"/>
    <property type="project" value="UniProtKB-KW"/>
</dbReference>
<keyword evidence="5 7" id="KW-0067">ATP-binding</keyword>
<comment type="similarity">
    <text evidence="7">Belongs to the class-I aminoacyl-tRNA synthetase family.</text>
</comment>
<keyword evidence="3 7" id="KW-0547">Nucleotide-binding</keyword>
<evidence type="ECO:0000256" key="1">
    <source>
        <dbReference type="ARBA" id="ARBA00022598"/>
    </source>
</evidence>
<dbReference type="EC" id="6.1.1.-" evidence="9"/>
<dbReference type="GO" id="GO:0006424">
    <property type="term" value="P:glutamyl-tRNA aminoacylation"/>
    <property type="evidence" value="ECO:0007669"/>
    <property type="project" value="TreeGrafter"/>
</dbReference>
<dbReference type="AlphaFoldDB" id="A0A840AWX5"/>
<organism evidence="9 10">
    <name type="scientific">Sphingorhabdus rigui</name>
    <dbReference type="NCBI Taxonomy" id="1282858"/>
    <lineage>
        <taxon>Bacteria</taxon>
        <taxon>Pseudomonadati</taxon>
        <taxon>Pseudomonadota</taxon>
        <taxon>Alphaproteobacteria</taxon>
        <taxon>Sphingomonadales</taxon>
        <taxon>Sphingomonadaceae</taxon>
        <taxon>Sphingorhabdus</taxon>
    </lineage>
</organism>
<dbReference type="PANTHER" id="PTHR43311">
    <property type="entry name" value="GLUTAMATE--TRNA LIGASE"/>
    <property type="match status" value="1"/>
</dbReference>
<dbReference type="PRINTS" id="PR00987">
    <property type="entry name" value="TRNASYNTHGLU"/>
</dbReference>
<evidence type="ECO:0000256" key="5">
    <source>
        <dbReference type="ARBA" id="ARBA00022840"/>
    </source>
</evidence>
<dbReference type="InterPro" id="IPR014729">
    <property type="entry name" value="Rossmann-like_a/b/a_fold"/>
</dbReference>
<dbReference type="SUPFAM" id="SSF52374">
    <property type="entry name" value="Nucleotidylyl transferase"/>
    <property type="match status" value="1"/>
</dbReference>
<reference evidence="9 10" key="1">
    <citation type="submission" date="2020-08" db="EMBL/GenBank/DDBJ databases">
        <title>Genomic Encyclopedia of Type Strains, Phase IV (KMG-IV): sequencing the most valuable type-strain genomes for metagenomic binning, comparative biology and taxonomic classification.</title>
        <authorList>
            <person name="Goeker M."/>
        </authorList>
    </citation>
    <scope>NUCLEOTIDE SEQUENCE [LARGE SCALE GENOMIC DNA]</scope>
    <source>
        <strain evidence="9 10">DSM 29050</strain>
    </source>
</reference>
<keyword evidence="1 7" id="KW-0436">Ligase</keyword>
<dbReference type="InterPro" id="IPR000924">
    <property type="entry name" value="Glu/Gln-tRNA-synth"/>
</dbReference>
<dbReference type="InterPro" id="IPR001412">
    <property type="entry name" value="aa-tRNA-synth_I_CS"/>
</dbReference>
<sequence>MRADDFLKQYLPALPQCDGAVVTRFAPSPNGRLHLGHAFSALCAHDFARSFDGQFHLRIEDIDGTRSRAEHVAAIMSDMDWLGLHHDGPVQFQSQNIARYEAVRDRLIADGLLYRCVCSRSDIAHALKHKPVPHGPDGPHYPGTCRDSHIDPSVPHSWRIDMAKAVARSRLLGWFDLTAGPQFADPMAFGDVVLWRKDAPASYHLAATIDDAADGVSHVVRGQDLFGYTAIHRLLQKLLDLPEPTYWHHPLLVDVSGEKLAKSKSSPALSDRRLAGESGDGLINNLRHGTLPLGISLSHA</sequence>
<keyword evidence="10" id="KW-1185">Reference proteome</keyword>
<dbReference type="EMBL" id="JACIEA010000001">
    <property type="protein sequence ID" value="MBB3942103.1"/>
    <property type="molecule type" value="Genomic_DNA"/>
</dbReference>
<dbReference type="Pfam" id="PF00749">
    <property type="entry name" value="tRNA-synt_1c"/>
    <property type="match status" value="1"/>
</dbReference>